<reference evidence="2 4" key="1">
    <citation type="submission" date="2015-12" db="EMBL/GenBank/DDBJ databases">
        <title>Update maize B73 reference genome by single molecule sequencing technologies.</title>
        <authorList>
            <consortium name="Maize Genome Sequencing Project"/>
            <person name="Ware D."/>
        </authorList>
    </citation>
    <scope>NUCLEOTIDE SEQUENCE [LARGE SCALE GENOMIC DNA]</scope>
    <source>
        <strain evidence="4">cv. B73</strain>
        <tissue evidence="2">Seedling</tissue>
    </source>
</reference>
<dbReference type="GeneID" id="100278548"/>
<dbReference type="eggNOG" id="ENOG502R5VS">
    <property type="taxonomic scope" value="Eukaryota"/>
</dbReference>
<dbReference type="Gramene" id="Zm00001eb123730_T001">
    <property type="protein sequence ID" value="Zm00001eb123730_P001"/>
    <property type="gene ID" value="Zm00001eb123730"/>
</dbReference>
<evidence type="ECO:0000313" key="4">
    <source>
        <dbReference type="Proteomes" id="UP000007305"/>
    </source>
</evidence>
<dbReference type="Proteomes" id="UP000007305">
    <property type="component" value="Chromosome 3"/>
</dbReference>
<feature type="region of interest" description="Disordered" evidence="1">
    <location>
        <begin position="45"/>
        <end position="99"/>
    </location>
</feature>
<dbReference type="EMBL" id="CM007649">
    <property type="protein sequence ID" value="ONM29935.1"/>
    <property type="molecule type" value="Genomic_DNA"/>
</dbReference>
<evidence type="ECO:0000313" key="2">
    <source>
        <dbReference type="EMBL" id="ONM29935.1"/>
    </source>
</evidence>
<dbReference type="AlphaFoldDB" id="A0A1D6ML48"/>
<name>A0A1D6ML48_MAIZE</name>
<protein>
    <submittedName>
        <fullName evidence="2 3">Uncharacterized protein</fullName>
    </submittedName>
</protein>
<dbReference type="OrthoDB" id="615416at2759"/>
<dbReference type="EnsemblPlants" id="Zm00001eb123730_T001">
    <property type="protein sequence ID" value="Zm00001eb123730_P001"/>
    <property type="gene ID" value="Zm00001eb123730"/>
</dbReference>
<dbReference type="SMR" id="A0A1D6ML48"/>
<keyword evidence="4" id="KW-1185">Reference proteome</keyword>
<evidence type="ECO:0000256" key="1">
    <source>
        <dbReference type="SAM" id="MobiDB-lite"/>
    </source>
</evidence>
<dbReference type="RefSeq" id="NP_001145260.2">
    <property type="nucleotide sequence ID" value="NM_001151788.2"/>
</dbReference>
<evidence type="ECO:0000313" key="3">
    <source>
        <dbReference type="EnsemblPlants" id="Zm00001eb123730_P001"/>
    </source>
</evidence>
<accession>A0A1D6ML48</accession>
<dbReference type="OMA" id="EHHDAFV"/>
<organism evidence="2">
    <name type="scientific">Zea mays</name>
    <name type="common">Maize</name>
    <dbReference type="NCBI Taxonomy" id="4577"/>
    <lineage>
        <taxon>Eukaryota</taxon>
        <taxon>Viridiplantae</taxon>
        <taxon>Streptophyta</taxon>
        <taxon>Embryophyta</taxon>
        <taxon>Tracheophyta</taxon>
        <taxon>Spermatophyta</taxon>
        <taxon>Magnoliopsida</taxon>
        <taxon>Liliopsida</taxon>
        <taxon>Poales</taxon>
        <taxon>Poaceae</taxon>
        <taxon>PACMAD clade</taxon>
        <taxon>Panicoideae</taxon>
        <taxon>Andropogonodae</taxon>
        <taxon>Andropogoneae</taxon>
        <taxon>Tripsacinae</taxon>
        <taxon>Zea</taxon>
    </lineage>
</organism>
<dbReference type="PaxDb" id="4577-GRMZM2G334740_P01"/>
<proteinExistence type="predicted"/>
<reference evidence="3" key="2">
    <citation type="submission" date="2019-07" db="EMBL/GenBank/DDBJ databases">
        <authorList>
            <person name="Seetharam A."/>
            <person name="Woodhouse M."/>
            <person name="Cannon E."/>
        </authorList>
    </citation>
    <scope>NUCLEOTIDE SEQUENCE [LARGE SCALE GENOMIC DNA]</scope>
    <source>
        <strain evidence="3">cv. B73</strain>
    </source>
</reference>
<reference evidence="3" key="3">
    <citation type="submission" date="2021-05" db="UniProtKB">
        <authorList>
            <consortium name="EnsemblPlants"/>
        </authorList>
    </citation>
    <scope>IDENTIFICATION</scope>
    <source>
        <strain evidence="3">cv. B73</strain>
    </source>
</reference>
<gene>
    <name evidence="3" type="primary">LOC100278548</name>
    <name evidence="2" type="ORF">ZEAMMB73_Zm00001d039782</name>
</gene>
<sequence>MATEERRLMDLARTVPAILLLVGTSGKAVASIKCARELFAGKQWGFDDSDDPESPPSNTDRGGNCSVGEPMETSTGGDDDHNGSAVPWKTTRGSQSQTRLPSWAVVQHGGYWANILAFALSPVEGHLPVAYREITRLVSLHAEAGHVFVNCAEGLGLKPHPAAPWERWMDLREAAVCHAHDALLALSSAAAAATAAEDFLRWQFPESPRGKGWWSAARQLVEDAWRSLGEAKNAARLMDNAVLCEFFTTWMILTRA</sequence>